<evidence type="ECO:0000313" key="1">
    <source>
        <dbReference type="EMBL" id="ADW67131.1"/>
    </source>
</evidence>
<gene>
    <name evidence="1" type="ordered locus">AciX9_0040</name>
</gene>
<dbReference type="RefSeq" id="WP_013578460.1">
    <property type="nucleotide sequence ID" value="NC_015064.1"/>
</dbReference>
<dbReference type="HOGENOM" id="CLU_2617039_0_0_0"/>
<evidence type="ECO:0000313" key="2">
    <source>
        <dbReference type="Proteomes" id="UP000000343"/>
    </source>
</evidence>
<reference evidence="2" key="1">
    <citation type="submission" date="2011-01" db="EMBL/GenBank/DDBJ databases">
        <title>Complete sequence of chromosome of Acidobacterium sp. MP5ACTX9.</title>
        <authorList>
            <consortium name="US DOE Joint Genome Institute"/>
            <person name="Lucas S."/>
            <person name="Copeland A."/>
            <person name="Lapidus A."/>
            <person name="Cheng J.-F."/>
            <person name="Goodwin L."/>
            <person name="Pitluck S."/>
            <person name="Teshima H."/>
            <person name="Detter J.C."/>
            <person name="Han C."/>
            <person name="Tapia R."/>
            <person name="Land M."/>
            <person name="Hauser L."/>
            <person name="Kyrpides N."/>
            <person name="Ivanova N."/>
            <person name="Ovchinnikova G."/>
            <person name="Pagani I."/>
            <person name="Rawat S.R."/>
            <person name="Mannisto M."/>
            <person name="Haggblom M.M."/>
            <person name="Woyke T."/>
        </authorList>
    </citation>
    <scope>NUCLEOTIDE SEQUENCE [LARGE SCALE GENOMIC DNA]</scope>
    <source>
        <strain evidence="2">MP5ACTX9</strain>
    </source>
</reference>
<proteinExistence type="predicted"/>
<protein>
    <submittedName>
        <fullName evidence="1">Uncharacterized protein</fullName>
    </submittedName>
</protein>
<dbReference type="Proteomes" id="UP000000343">
    <property type="component" value="Chromosome"/>
</dbReference>
<name>E8X471_GRATM</name>
<sequence length="78" mass="8540">MMLTTIRIRVLHGIEELILDQPGVTSIPALGDSVSCFGTRAIVTGSTIVHTPEGHRSILLHAEMQSRILNAWSRLYSA</sequence>
<dbReference type="PaxDb" id="1198114-AciX9_0040"/>
<organism evidence="2">
    <name type="scientific">Granulicella tundricola (strain ATCC BAA-1859 / DSM 23138 / MP5ACTX9)</name>
    <dbReference type="NCBI Taxonomy" id="1198114"/>
    <lineage>
        <taxon>Bacteria</taxon>
        <taxon>Pseudomonadati</taxon>
        <taxon>Acidobacteriota</taxon>
        <taxon>Terriglobia</taxon>
        <taxon>Terriglobales</taxon>
        <taxon>Acidobacteriaceae</taxon>
        <taxon>Granulicella</taxon>
    </lineage>
</organism>
<accession>E8X471</accession>
<keyword evidence="2" id="KW-1185">Reference proteome</keyword>
<dbReference type="EMBL" id="CP002480">
    <property type="protein sequence ID" value="ADW67131.1"/>
    <property type="molecule type" value="Genomic_DNA"/>
</dbReference>
<dbReference type="KEGG" id="acm:AciX9_0040"/>
<dbReference type="AlphaFoldDB" id="E8X471"/>